<feature type="non-terminal residue" evidence="2">
    <location>
        <position position="1"/>
    </location>
</feature>
<evidence type="ECO:0000256" key="1">
    <source>
        <dbReference type="SAM" id="MobiDB-lite"/>
    </source>
</evidence>
<dbReference type="EMBL" id="AJWY01013105">
    <property type="protein sequence ID" value="EKC48043.1"/>
    <property type="molecule type" value="Genomic_DNA"/>
</dbReference>
<sequence length="104" mass="11554">VFPYSRREGTPAFDFPNQVPEHEKESRSRRMTAAVEKVRAELAHAAQGRTAQVLLETPLSSTLFTGYTKQYLPVVVNAPGHKSGEIVTVTLGEWDGKRCRAQAQ</sequence>
<gene>
    <name evidence="2" type="ORF">LEA_19072</name>
</gene>
<evidence type="ECO:0000313" key="2">
    <source>
        <dbReference type="EMBL" id="EKC48043.1"/>
    </source>
</evidence>
<reference evidence="2" key="1">
    <citation type="journal article" date="2013" name="Environ. Microbiol.">
        <title>Microbiota from the distal guts of lean and obese adolescents exhibit partial functional redundancy besides clear differences in community structure.</title>
        <authorList>
            <person name="Ferrer M."/>
            <person name="Ruiz A."/>
            <person name="Lanza F."/>
            <person name="Haange S.B."/>
            <person name="Oberbach A."/>
            <person name="Till H."/>
            <person name="Bargiela R."/>
            <person name="Campoy C."/>
            <person name="Segura M.T."/>
            <person name="Richter M."/>
            <person name="von Bergen M."/>
            <person name="Seifert J."/>
            <person name="Suarez A."/>
        </authorList>
    </citation>
    <scope>NUCLEOTIDE SEQUENCE</scope>
</reference>
<accession>K1RRK3</accession>
<name>K1RRK3_9ZZZZ</name>
<dbReference type="AlphaFoldDB" id="K1RRK3"/>
<proteinExistence type="predicted"/>
<comment type="caution">
    <text evidence="2">The sequence shown here is derived from an EMBL/GenBank/DDBJ whole genome shotgun (WGS) entry which is preliminary data.</text>
</comment>
<protein>
    <submittedName>
        <fullName evidence="2">RNA modification enzyme, MiaB family</fullName>
    </submittedName>
</protein>
<dbReference type="Gene3D" id="3.30.750.200">
    <property type="match status" value="1"/>
</dbReference>
<organism evidence="2">
    <name type="scientific">human gut metagenome</name>
    <dbReference type="NCBI Taxonomy" id="408170"/>
    <lineage>
        <taxon>unclassified sequences</taxon>
        <taxon>metagenomes</taxon>
        <taxon>organismal metagenomes</taxon>
    </lineage>
</organism>
<feature type="region of interest" description="Disordered" evidence="1">
    <location>
        <begin position="1"/>
        <end position="29"/>
    </location>
</feature>